<evidence type="ECO:0000313" key="1">
    <source>
        <dbReference type="EMBL" id="CBJ27567.1"/>
    </source>
</evidence>
<evidence type="ECO:0000313" key="2">
    <source>
        <dbReference type="Proteomes" id="UP000002630"/>
    </source>
</evidence>
<protein>
    <submittedName>
        <fullName evidence="1">Metallothioneines are cystein rich small peptides thet chelate heavy metals</fullName>
    </submittedName>
</protein>
<reference evidence="1 2" key="1">
    <citation type="journal article" date="2010" name="Nature">
        <title>The Ectocarpus genome and the independent evolution of multicellularity in brown algae.</title>
        <authorList>
            <person name="Cock J.M."/>
            <person name="Sterck L."/>
            <person name="Rouze P."/>
            <person name="Scornet D."/>
            <person name="Allen A.E."/>
            <person name="Amoutzias G."/>
            <person name="Anthouard V."/>
            <person name="Artiguenave F."/>
            <person name="Aury J.M."/>
            <person name="Badger J.H."/>
            <person name="Beszteri B."/>
            <person name="Billiau K."/>
            <person name="Bonnet E."/>
            <person name="Bothwell J.H."/>
            <person name="Bowler C."/>
            <person name="Boyen C."/>
            <person name="Brownlee C."/>
            <person name="Carrano C.J."/>
            <person name="Charrier B."/>
            <person name="Cho G.Y."/>
            <person name="Coelho S.M."/>
            <person name="Collen J."/>
            <person name="Corre E."/>
            <person name="Da Silva C."/>
            <person name="Delage L."/>
            <person name="Delaroque N."/>
            <person name="Dittami S.M."/>
            <person name="Doulbeau S."/>
            <person name="Elias M."/>
            <person name="Farnham G."/>
            <person name="Gachon C.M."/>
            <person name="Gschloessl B."/>
            <person name="Heesch S."/>
            <person name="Jabbari K."/>
            <person name="Jubin C."/>
            <person name="Kawai H."/>
            <person name="Kimura K."/>
            <person name="Kloareg B."/>
            <person name="Kupper F.C."/>
            <person name="Lang D."/>
            <person name="Le Bail A."/>
            <person name="Leblanc C."/>
            <person name="Lerouge P."/>
            <person name="Lohr M."/>
            <person name="Lopez P.J."/>
            <person name="Martens C."/>
            <person name="Maumus F."/>
            <person name="Michel G."/>
            <person name="Miranda-Saavedra D."/>
            <person name="Morales J."/>
            <person name="Moreau H."/>
            <person name="Motomura T."/>
            <person name="Nagasato C."/>
            <person name="Napoli C.A."/>
            <person name="Nelson D.R."/>
            <person name="Nyvall-Collen P."/>
            <person name="Peters A.F."/>
            <person name="Pommier C."/>
            <person name="Potin P."/>
            <person name="Poulain J."/>
            <person name="Quesneville H."/>
            <person name="Read B."/>
            <person name="Rensing S.A."/>
            <person name="Ritter A."/>
            <person name="Rousvoal S."/>
            <person name="Samanta M."/>
            <person name="Samson G."/>
            <person name="Schroeder D.C."/>
            <person name="Segurens B."/>
            <person name="Strittmatter M."/>
            <person name="Tonon T."/>
            <person name="Tregear J.W."/>
            <person name="Valentin K."/>
            <person name="von Dassow P."/>
            <person name="Yamagishi T."/>
            <person name="Van de Peer Y."/>
            <person name="Wincker P."/>
        </authorList>
    </citation>
    <scope>NUCLEOTIDE SEQUENCE [LARGE SCALE GENOMIC DNA]</scope>
    <source>
        <strain evidence="2">Ec32 / CCAP1310/4</strain>
    </source>
</reference>
<sequence>MFFNANTMGSRCGDSDCTCGKTRAVGCVCGDKCSCGSSCKCGDGSCGCGK</sequence>
<accession>D7G6I2</accession>
<name>D7G6I2_ECTSI</name>
<dbReference type="InParanoid" id="D7G6I2"/>
<dbReference type="EMBL" id="FN649728">
    <property type="protein sequence ID" value="CBJ27567.1"/>
    <property type="molecule type" value="Genomic_DNA"/>
</dbReference>
<dbReference type="Proteomes" id="UP000002630">
    <property type="component" value="Linkage Group LG03"/>
</dbReference>
<dbReference type="EMBL" id="FN648981">
    <property type="protein sequence ID" value="CBJ27567.1"/>
    <property type="molecule type" value="Genomic_DNA"/>
</dbReference>
<gene>
    <name evidence="1" type="primary">Putative</name>
    <name evidence="1" type="ORF">Esi_0075_0040</name>
</gene>
<organism evidence="1 2">
    <name type="scientific">Ectocarpus siliculosus</name>
    <name type="common">Brown alga</name>
    <name type="synonym">Conferva siliculosa</name>
    <dbReference type="NCBI Taxonomy" id="2880"/>
    <lineage>
        <taxon>Eukaryota</taxon>
        <taxon>Sar</taxon>
        <taxon>Stramenopiles</taxon>
        <taxon>Ochrophyta</taxon>
        <taxon>PX clade</taxon>
        <taxon>Phaeophyceae</taxon>
        <taxon>Ectocarpales</taxon>
        <taxon>Ectocarpaceae</taxon>
        <taxon>Ectocarpus</taxon>
    </lineage>
</organism>
<keyword evidence="2" id="KW-1185">Reference proteome</keyword>
<dbReference type="AlphaFoldDB" id="D7G6I2"/>
<proteinExistence type="predicted"/>